<dbReference type="OrthoDB" id="9773047at2"/>
<evidence type="ECO:0000313" key="2">
    <source>
        <dbReference type="EMBL" id="RZM76693.1"/>
    </source>
</evidence>
<dbReference type="GO" id="GO:0016787">
    <property type="term" value="F:hydrolase activity"/>
    <property type="evidence" value="ECO:0007669"/>
    <property type="project" value="UniProtKB-KW"/>
</dbReference>
<dbReference type="InterPro" id="IPR012338">
    <property type="entry name" value="Beta-lactam/transpept-like"/>
</dbReference>
<dbReference type="Gene3D" id="3.40.710.10">
    <property type="entry name" value="DD-peptidase/beta-lactamase superfamily"/>
    <property type="match status" value="1"/>
</dbReference>
<dbReference type="InterPro" id="IPR001466">
    <property type="entry name" value="Beta-lactam-related"/>
</dbReference>
<dbReference type="Proteomes" id="UP000292459">
    <property type="component" value="Unassembled WGS sequence"/>
</dbReference>
<dbReference type="SUPFAM" id="SSF56601">
    <property type="entry name" value="beta-lactamase/transpeptidase-like"/>
    <property type="match status" value="1"/>
</dbReference>
<evidence type="ECO:0000313" key="3">
    <source>
        <dbReference type="Proteomes" id="UP000292459"/>
    </source>
</evidence>
<proteinExistence type="predicted"/>
<name>A0A4Q7E4I4_9CYAN</name>
<dbReference type="InterPro" id="IPR050789">
    <property type="entry name" value="Diverse_Enzym_Activities"/>
</dbReference>
<sequence length="391" mass="43687">MALPQRHRYRLLLLTAIALAVTLVLPDWRFVSRAMTYPEQPIMAVDWYQPQAAVPGGDDEPLPVAAQPPPPEFAAALQSVADYAAERNSTGLLVMHQGEIVLEQYWQGYDQSSKFNAMSMTKSIVGLLIGQAIAEGAIASVEEPVANYLPEWQRGDRAQITLQDLLYMQSGLRNERSTTSPTSDLVHLYIGSDVEQTALSIPRVRPPGEVFDYNNVNSQILAIVLERATGIAYPEYLATRLWQAIGANPASVWLDRPDGSAKTFCCLFATLRDWARIGQLFLNQGQWKRQTVISPDWLAAMLTPSPIESTFGKHIWVQARTPDHPNVETTATVPYLDPRGFHLDGRGIQRVFVLPTYELVIVRMGEQPDNWDDAVIPNTLIRALSRRTEQP</sequence>
<organism evidence="2 3">
    <name type="scientific">Leptolyngbya iicbica LK</name>
    <dbReference type="NCBI Taxonomy" id="2294035"/>
    <lineage>
        <taxon>Bacteria</taxon>
        <taxon>Bacillati</taxon>
        <taxon>Cyanobacteriota</taxon>
        <taxon>Cyanophyceae</taxon>
        <taxon>Leptolyngbyales</taxon>
        <taxon>Leptolyngbyaceae</taxon>
        <taxon>Leptolyngbya group</taxon>
        <taxon>Leptolyngbya</taxon>
        <taxon>Leptolyngbya iicbica</taxon>
    </lineage>
</organism>
<feature type="domain" description="Beta-lactamase-related" evidence="1">
    <location>
        <begin position="87"/>
        <end position="377"/>
    </location>
</feature>
<evidence type="ECO:0000259" key="1">
    <source>
        <dbReference type="Pfam" id="PF00144"/>
    </source>
</evidence>
<reference evidence="2 3" key="1">
    <citation type="submission" date="2018-11" db="EMBL/GenBank/DDBJ databases">
        <title>Whole genome sequencing of an environmental sample.</title>
        <authorList>
            <person name="Sarangi A.N."/>
            <person name="Singh D."/>
            <person name="Tripathy S."/>
        </authorList>
    </citation>
    <scope>NUCLEOTIDE SEQUENCE [LARGE SCALE GENOMIC DNA]</scope>
    <source>
        <strain evidence="2 3">Lakshadweep</strain>
    </source>
</reference>
<keyword evidence="3" id="KW-1185">Reference proteome</keyword>
<dbReference type="PANTHER" id="PTHR43283">
    <property type="entry name" value="BETA-LACTAMASE-RELATED"/>
    <property type="match status" value="1"/>
</dbReference>
<accession>A0A4Q7E4I4</accession>
<dbReference type="PANTHER" id="PTHR43283:SF7">
    <property type="entry name" value="BETA-LACTAMASE-RELATED DOMAIN-CONTAINING PROTEIN"/>
    <property type="match status" value="1"/>
</dbReference>
<dbReference type="RefSeq" id="WP_084607161.1">
    <property type="nucleotide sequence ID" value="NZ_QVFV01000005.1"/>
</dbReference>
<keyword evidence="2" id="KW-0378">Hydrolase</keyword>
<protein>
    <submittedName>
        <fullName evidence="2">Class C beta-lactamase-related serine hydrolase</fullName>
    </submittedName>
</protein>
<dbReference type="AlphaFoldDB" id="A0A4Q7E4I4"/>
<gene>
    <name evidence="2" type="ORF">DYY88_18770</name>
</gene>
<dbReference type="EMBL" id="QVFV01000005">
    <property type="protein sequence ID" value="RZM76693.1"/>
    <property type="molecule type" value="Genomic_DNA"/>
</dbReference>
<comment type="caution">
    <text evidence="2">The sequence shown here is derived from an EMBL/GenBank/DDBJ whole genome shotgun (WGS) entry which is preliminary data.</text>
</comment>
<dbReference type="Pfam" id="PF00144">
    <property type="entry name" value="Beta-lactamase"/>
    <property type="match status" value="1"/>
</dbReference>